<evidence type="ECO:0000313" key="3">
    <source>
        <dbReference type="EMBL" id="RLN69590.1"/>
    </source>
</evidence>
<name>A0A3F2S3P7_9STRA</name>
<dbReference type="InterPro" id="IPR057667">
    <property type="entry name" value="HTH_SB"/>
</dbReference>
<accession>A0A3F2S3P7</accession>
<dbReference type="InterPro" id="IPR009057">
    <property type="entry name" value="Homeodomain-like_sf"/>
</dbReference>
<feature type="compositionally biased region" description="Polar residues" evidence="1">
    <location>
        <begin position="484"/>
        <end position="493"/>
    </location>
</feature>
<dbReference type="Pfam" id="PF25787">
    <property type="entry name" value="HTH_SB"/>
    <property type="match status" value="1"/>
</dbReference>
<feature type="region of interest" description="Disordered" evidence="1">
    <location>
        <begin position="33"/>
        <end position="67"/>
    </location>
</feature>
<dbReference type="SUPFAM" id="SSF46689">
    <property type="entry name" value="Homeodomain-like"/>
    <property type="match status" value="2"/>
</dbReference>
<feature type="compositionally biased region" description="Basic and acidic residues" evidence="1">
    <location>
        <begin position="376"/>
        <end position="396"/>
    </location>
</feature>
<feature type="compositionally biased region" description="Basic and acidic residues" evidence="1">
    <location>
        <begin position="538"/>
        <end position="550"/>
    </location>
</feature>
<feature type="compositionally biased region" description="Polar residues" evidence="1">
    <location>
        <begin position="504"/>
        <end position="514"/>
    </location>
</feature>
<sequence>MSPQITLTLLAAVVIGLAATIGALGISRSTKQRPNLKRYEHTRTFSYDSSRAKPQAETPVTPTPQRPMASRAFSATCPDAILQFVLDALYHLTGLPLLMVNQPDHNLSCLTRASALETEQMRADKKNAELLTSPTLNKRHFQDRSGSWSDNEAPEEERSMCSDSEDEDLKEGIEAPVTNSAQSQLFDGLEFYLAVSQVRERTVRSVMALGMAKTINTLREQKQRESIAVIEQQYPDFTCLPTRHNAVRQAPEPQMDLLSALRLPTQSYMTQTKTPTRDPSHPSTSSTATLAVERAEDVTIVANERPQLTDEMLHQVMKKRGTHNARMLQEGLAVDPYNLKLSYEVVRRRVKRLLDEETAKPSGDTGLDNSGQVDGETSKQKEAERTESSGDKEVEGLAIEVKDADGGEINMEETKELDHEAIARDLDMLANTVRSIATHVVGYEGGEGIYTAVDMVESGDKVVSLVPSQDPEPNGEDSIEAATPATSEFSLTAPSDELDKEQESSNSMNATSDSGVMPSGEELTAVQEIEDEAVGETRTSENDARSDTMKNDGIAAKRCAMKAASDDRSAPQPKKQKRAEYSEDTRALCARRHEEGASYAVISKELGIPHDTVRAIVRKVKRTGSVSSAPRSGRPRKTSGIIDKVILEAVRSNKQCSAKAIQEELQRVFGVKVSSETVRRRVLEHTKQRLLAASGGTSRDLTPSSSVAEDNNAAANDMMLDASATSSLGETAATKNLLDPVSFQQLLHEGEKPTASMAPAVDILTASSSTATATPTIDGQSPAEPSCSSLYTAVTDVVMLSEAVPEASPPPEDKDQVSSSQSTQKRHKRGEYSVEVREQCVALHAQGQGYRRIGKSLKMPHTTVRAIVEKAQRTGSVLPAKRSGRPRKTDAIVDKVILQAVEANEKSSARVIQEQLLETFGIRVSCETIRRRVKDHSRQCLSTTASSTIPDTSLEADVIVHEEEPSQERDSIVEGMTGPSALQPAAFTAFDGASNAVHL</sequence>
<dbReference type="Gene3D" id="1.10.10.10">
    <property type="entry name" value="Winged helix-like DNA-binding domain superfamily/Winged helix DNA-binding domain"/>
    <property type="match status" value="2"/>
</dbReference>
<dbReference type="Pfam" id="PF13565">
    <property type="entry name" value="HTH_32"/>
    <property type="match status" value="1"/>
</dbReference>
<feature type="region of interest" description="Disordered" evidence="1">
    <location>
        <begin position="804"/>
        <end position="831"/>
    </location>
</feature>
<protein>
    <recommendedName>
        <fullName evidence="2">Sleeping Beauty transposase HTH domain-containing protein</fullName>
    </recommendedName>
</protein>
<dbReference type="Proteomes" id="UP000277300">
    <property type="component" value="Unassembled WGS sequence"/>
</dbReference>
<dbReference type="PANTHER" id="PTHR46068">
    <property type="entry name" value="PROTEIN CBG27172"/>
    <property type="match status" value="1"/>
</dbReference>
<feature type="region of interest" description="Disordered" evidence="1">
    <location>
        <begin position="466"/>
        <end position="583"/>
    </location>
</feature>
<dbReference type="OrthoDB" id="167697at2759"/>
<comment type="caution">
    <text evidence="3">The sequence shown here is derived from an EMBL/GenBank/DDBJ whole genome shotgun (WGS) entry which is preliminary data.</text>
</comment>
<gene>
    <name evidence="3" type="ORF">BBP00_00000250</name>
</gene>
<reference evidence="3 4" key="1">
    <citation type="submission" date="2018-07" db="EMBL/GenBank/DDBJ databases">
        <title>Genome sequencing of oomycete isolates from Chile give support for New Zealand origin for Phytophthora kernoviae and make available the first Nothophytophthora sp. genome.</title>
        <authorList>
            <person name="Studholme D.J."/>
            <person name="Sanfuentes E."/>
            <person name="Panda P."/>
            <person name="Hill R."/>
            <person name="Sambles C."/>
            <person name="Grant M."/>
            <person name="Williams N.M."/>
            <person name="Mcdougal R.L."/>
        </authorList>
    </citation>
    <scope>NUCLEOTIDE SEQUENCE [LARGE SCALE GENOMIC DNA]</scope>
    <source>
        <strain evidence="3">Chile6</strain>
    </source>
</reference>
<feature type="domain" description="Sleeping Beauty transposase HTH" evidence="2">
    <location>
        <begin position="828"/>
        <end position="877"/>
    </location>
</feature>
<evidence type="ECO:0000259" key="2">
    <source>
        <dbReference type="Pfam" id="PF25787"/>
    </source>
</evidence>
<feature type="region of interest" description="Disordered" evidence="1">
    <location>
        <begin position="137"/>
        <end position="159"/>
    </location>
</feature>
<feature type="region of interest" description="Disordered" evidence="1">
    <location>
        <begin position="270"/>
        <end position="289"/>
    </location>
</feature>
<proteinExistence type="predicted"/>
<evidence type="ECO:0000313" key="4">
    <source>
        <dbReference type="Proteomes" id="UP000277300"/>
    </source>
</evidence>
<dbReference type="InterPro" id="IPR036388">
    <property type="entry name" value="WH-like_DNA-bd_sf"/>
</dbReference>
<evidence type="ECO:0000256" key="1">
    <source>
        <dbReference type="SAM" id="MobiDB-lite"/>
    </source>
</evidence>
<dbReference type="AlphaFoldDB" id="A0A3F2S3P7"/>
<organism evidence="3 4">
    <name type="scientific">Phytophthora kernoviae</name>
    <dbReference type="NCBI Taxonomy" id="325452"/>
    <lineage>
        <taxon>Eukaryota</taxon>
        <taxon>Sar</taxon>
        <taxon>Stramenopiles</taxon>
        <taxon>Oomycota</taxon>
        <taxon>Peronosporomycetes</taxon>
        <taxon>Peronosporales</taxon>
        <taxon>Peronosporaceae</taxon>
        <taxon>Phytophthora</taxon>
    </lineage>
</organism>
<dbReference type="EMBL" id="MBDO02000003">
    <property type="protein sequence ID" value="RLN69590.1"/>
    <property type="molecule type" value="Genomic_DNA"/>
</dbReference>
<dbReference type="PANTHER" id="PTHR46068:SF1">
    <property type="entry name" value="TRANSPOSASE IS30-LIKE HTH DOMAIN-CONTAINING PROTEIN"/>
    <property type="match status" value="1"/>
</dbReference>
<feature type="region of interest" description="Disordered" evidence="1">
    <location>
        <begin position="356"/>
        <end position="396"/>
    </location>
</feature>